<dbReference type="EMBL" id="FNUJ01000004">
    <property type="protein sequence ID" value="SEF29700.1"/>
    <property type="molecule type" value="Genomic_DNA"/>
</dbReference>
<dbReference type="Proteomes" id="UP000198878">
    <property type="component" value="Unassembled WGS sequence"/>
</dbReference>
<accession>A0A1H5QU95</accession>
<keyword evidence="2" id="KW-1185">Reference proteome</keyword>
<organism evidence="1 2">
    <name type="scientific">Amycolatopsis pretoriensis</name>
    <dbReference type="NCBI Taxonomy" id="218821"/>
    <lineage>
        <taxon>Bacteria</taxon>
        <taxon>Bacillati</taxon>
        <taxon>Actinomycetota</taxon>
        <taxon>Actinomycetes</taxon>
        <taxon>Pseudonocardiales</taxon>
        <taxon>Pseudonocardiaceae</taxon>
        <taxon>Amycolatopsis</taxon>
    </lineage>
</organism>
<dbReference type="AlphaFoldDB" id="A0A1H5QU95"/>
<evidence type="ECO:0000313" key="1">
    <source>
        <dbReference type="EMBL" id="SEF29700.1"/>
    </source>
</evidence>
<evidence type="ECO:0000313" key="2">
    <source>
        <dbReference type="Proteomes" id="UP000198878"/>
    </source>
</evidence>
<name>A0A1H5QU95_9PSEU</name>
<protein>
    <submittedName>
        <fullName evidence="1">Uncharacterized protein</fullName>
    </submittedName>
</protein>
<proteinExistence type="predicted"/>
<gene>
    <name evidence="1" type="ORF">SAMN05421837_104815</name>
</gene>
<reference evidence="2" key="1">
    <citation type="submission" date="2016-10" db="EMBL/GenBank/DDBJ databases">
        <authorList>
            <person name="Varghese N."/>
            <person name="Submissions S."/>
        </authorList>
    </citation>
    <scope>NUCLEOTIDE SEQUENCE [LARGE SCALE GENOMIC DNA]</scope>
    <source>
        <strain evidence="2">DSM 44654</strain>
    </source>
</reference>
<dbReference type="STRING" id="218821.SAMN05421837_104815"/>
<sequence>MFVGLLTGYSASPQVITGVVSCVAGERKILCYVS</sequence>